<dbReference type="EMBL" id="JBHSJE010000023">
    <property type="protein sequence ID" value="MFC4983693.1"/>
    <property type="molecule type" value="Genomic_DNA"/>
</dbReference>
<gene>
    <name evidence="2" type="ORF">ACFPL4_36180</name>
</gene>
<name>A0ABV9VKE5_STRAZ</name>
<evidence type="ECO:0000256" key="1">
    <source>
        <dbReference type="SAM" id="MobiDB-lite"/>
    </source>
</evidence>
<dbReference type="Proteomes" id="UP001595908">
    <property type="component" value="Unassembled WGS sequence"/>
</dbReference>
<comment type="caution">
    <text evidence="2">The sequence shown here is derived from an EMBL/GenBank/DDBJ whole genome shotgun (WGS) entry which is preliminary data.</text>
</comment>
<keyword evidence="3" id="KW-1185">Reference proteome</keyword>
<accession>A0ABV9VKE5</accession>
<organism evidence="2 3">
    <name type="scientific">Streptomyces atroolivaceus</name>
    <dbReference type="NCBI Taxonomy" id="66869"/>
    <lineage>
        <taxon>Bacteria</taxon>
        <taxon>Bacillati</taxon>
        <taxon>Actinomycetota</taxon>
        <taxon>Actinomycetes</taxon>
        <taxon>Kitasatosporales</taxon>
        <taxon>Streptomycetaceae</taxon>
        <taxon>Streptomyces</taxon>
    </lineage>
</organism>
<dbReference type="GeneID" id="31237677"/>
<dbReference type="Pfam" id="PF06500">
    <property type="entry name" value="FrsA-like"/>
    <property type="match status" value="1"/>
</dbReference>
<dbReference type="InterPro" id="IPR010520">
    <property type="entry name" value="FrsA-like"/>
</dbReference>
<reference evidence="3" key="1">
    <citation type="journal article" date="2019" name="Int. J. Syst. Evol. Microbiol.">
        <title>The Global Catalogue of Microorganisms (GCM) 10K type strain sequencing project: providing services to taxonomists for standard genome sequencing and annotation.</title>
        <authorList>
            <consortium name="The Broad Institute Genomics Platform"/>
            <consortium name="The Broad Institute Genome Sequencing Center for Infectious Disease"/>
            <person name="Wu L."/>
            <person name="Ma J."/>
        </authorList>
    </citation>
    <scope>NUCLEOTIDE SEQUENCE [LARGE SCALE GENOMIC DNA]</scope>
    <source>
        <strain evidence="3">ICMP 257</strain>
    </source>
</reference>
<dbReference type="InterPro" id="IPR029058">
    <property type="entry name" value="AB_hydrolase_fold"/>
</dbReference>
<dbReference type="RefSeq" id="WP_051710279.1">
    <property type="nucleotide sequence ID" value="NZ_JBHSJE010000023.1"/>
</dbReference>
<dbReference type="SUPFAM" id="SSF53474">
    <property type="entry name" value="alpha/beta-Hydrolases"/>
    <property type="match status" value="1"/>
</dbReference>
<sequence length="393" mass="42091">MNDIEELKRFVEVHGRILGIRGDRLRQVLGRIRHDQDGEPGSWAREWTEAGVELERRGREVEAGRHFNIARFPYVDGPARADAQERTVASFDRWRSGDGSGIRRLDLDLSGGRVRCWAAGLDARDGELPPVVLLSGGIVSVKEQFGPILAKASRLGLAVVATEMPGVGENAQRYAADSHRMIPDLLDALAGRADVERTVAVMLSFSGHMALRAALHDKRIRGVVTAGAPVGDFFTDTAWRTRVPRVTVDTLGHLTGHSPGSVLARLTDWALTPRELAALQVPVSYTVSGRDEIIPPGDRSLLEQHVRELRLLVHDDVHGSPSHVAESRLWSLRSALEALGGYGRQRAALGLALSAVRARERLTGAGGRRAGAAGPAGAGGRRAGAAGPAGAGA</sequence>
<keyword evidence="2" id="KW-0378">Hydrolase</keyword>
<proteinExistence type="predicted"/>
<evidence type="ECO:0000313" key="2">
    <source>
        <dbReference type="EMBL" id="MFC4983693.1"/>
    </source>
</evidence>
<dbReference type="GO" id="GO:0016787">
    <property type="term" value="F:hydrolase activity"/>
    <property type="evidence" value="ECO:0007669"/>
    <property type="project" value="UniProtKB-KW"/>
</dbReference>
<evidence type="ECO:0000313" key="3">
    <source>
        <dbReference type="Proteomes" id="UP001595908"/>
    </source>
</evidence>
<protein>
    <submittedName>
        <fullName evidence="2">Alpha/beta hydrolase</fullName>
    </submittedName>
</protein>
<feature type="region of interest" description="Disordered" evidence="1">
    <location>
        <begin position="364"/>
        <end position="393"/>
    </location>
</feature>
<dbReference type="Gene3D" id="3.40.50.1820">
    <property type="entry name" value="alpha/beta hydrolase"/>
    <property type="match status" value="1"/>
</dbReference>